<organism evidence="1 2">
    <name type="scientific">Filimonas lacunae</name>
    <dbReference type="NCBI Taxonomy" id="477680"/>
    <lineage>
        <taxon>Bacteria</taxon>
        <taxon>Pseudomonadati</taxon>
        <taxon>Bacteroidota</taxon>
        <taxon>Chitinophagia</taxon>
        <taxon>Chitinophagales</taxon>
        <taxon>Chitinophagaceae</taxon>
        <taxon>Filimonas</taxon>
    </lineage>
</organism>
<evidence type="ECO:0000313" key="1">
    <source>
        <dbReference type="EMBL" id="SIS81412.1"/>
    </source>
</evidence>
<dbReference type="KEGG" id="fln:FLA_5992"/>
<accession>A0A173MR73</accession>
<dbReference type="Proteomes" id="UP000186917">
    <property type="component" value="Unassembled WGS sequence"/>
</dbReference>
<evidence type="ECO:0000313" key="2">
    <source>
        <dbReference type="Proteomes" id="UP000186917"/>
    </source>
</evidence>
<dbReference type="EMBL" id="FTOR01000001">
    <property type="protein sequence ID" value="SIS81412.1"/>
    <property type="molecule type" value="Genomic_DNA"/>
</dbReference>
<dbReference type="AlphaFoldDB" id="A0A173MR73"/>
<dbReference type="PANTHER" id="PTHR21174">
    <property type="match status" value="1"/>
</dbReference>
<gene>
    <name evidence="1" type="ORF">SAMN05421788_1011373</name>
</gene>
<name>A0A173MR73_9BACT</name>
<keyword evidence="2" id="KW-1185">Reference proteome</keyword>
<dbReference type="PIRSF" id="PIRSF035170">
    <property type="entry name" value="HD_phosphohydro"/>
    <property type="match status" value="1"/>
</dbReference>
<dbReference type="STRING" id="477680.SAMN05421788_1011373"/>
<sequence>MLRQIFTPLALQYAKDDDTVTGLWIEIEQQHSQKGRYYHTLAHLENICRDLQQFQHAITNPDAVFFALFYHDIVYKVLNKDNEEKSALLAVKRLTNINVPASTIEACRKHILATKAHTAADSNDTNMFTDADLAILGYDKPAYETYMQQVRKEYKIYPDIVYIPGRKKVLKHFLQMERIFKTELFFQQYEQQARSNMEYELSIL</sequence>
<reference evidence="2" key="1">
    <citation type="submission" date="2017-01" db="EMBL/GenBank/DDBJ databases">
        <authorList>
            <person name="Varghese N."/>
            <person name="Submissions S."/>
        </authorList>
    </citation>
    <scope>NUCLEOTIDE SEQUENCE [LARGE SCALE GENOMIC DNA]</scope>
    <source>
        <strain evidence="2">DSM 21054</strain>
    </source>
</reference>
<dbReference type="PANTHER" id="PTHR21174:SF0">
    <property type="entry name" value="HD PHOSPHOHYDROLASE FAMILY PROTEIN-RELATED"/>
    <property type="match status" value="1"/>
</dbReference>
<proteinExistence type="predicted"/>
<protein>
    <submittedName>
        <fullName evidence="1">Predicted metal-dependent phosphohydrolase, HD superfamily</fullName>
    </submittedName>
</protein>
<dbReference type="GO" id="GO:0016787">
    <property type="term" value="F:hydrolase activity"/>
    <property type="evidence" value="ECO:0007669"/>
    <property type="project" value="UniProtKB-KW"/>
</dbReference>
<dbReference type="OrthoDB" id="9808993at2"/>
<dbReference type="InterPro" id="IPR009218">
    <property type="entry name" value="HD_phosphohydro"/>
</dbReference>
<dbReference type="Gene3D" id="1.10.3210.10">
    <property type="entry name" value="Hypothetical protein af1432"/>
    <property type="match status" value="1"/>
</dbReference>
<keyword evidence="1" id="KW-0378">Hydrolase</keyword>
<dbReference type="RefSeq" id="WP_076376901.1">
    <property type="nucleotide sequence ID" value="NZ_AP017422.1"/>
</dbReference>
<dbReference type="SUPFAM" id="SSF109604">
    <property type="entry name" value="HD-domain/PDEase-like"/>
    <property type="match status" value="1"/>
</dbReference>